<protein>
    <recommendedName>
        <fullName evidence="1">DUF7931 domain-containing protein</fullName>
    </recommendedName>
</protein>
<dbReference type="RefSeq" id="WP_279245233.1">
    <property type="nucleotide sequence ID" value="NZ_SHNN01000002.1"/>
</dbReference>
<feature type="domain" description="DUF7931" evidence="1">
    <location>
        <begin position="26"/>
        <end position="170"/>
    </location>
</feature>
<organism evidence="2 3">
    <name type="scientific">Candidatus Litorirhabdus singularis</name>
    <dbReference type="NCBI Taxonomy" id="2518993"/>
    <lineage>
        <taxon>Bacteria</taxon>
        <taxon>Pseudomonadati</taxon>
        <taxon>Pseudomonadota</taxon>
        <taxon>Gammaproteobacteria</taxon>
        <taxon>Cellvibrionales</taxon>
        <taxon>Halieaceae</taxon>
        <taxon>Candidatus Litorirhabdus</taxon>
    </lineage>
</organism>
<name>A0ABT3TIP8_9GAMM</name>
<evidence type="ECO:0000313" key="3">
    <source>
        <dbReference type="Proteomes" id="UP001143362"/>
    </source>
</evidence>
<keyword evidence="3" id="KW-1185">Reference proteome</keyword>
<dbReference type="EMBL" id="SHNN01000002">
    <property type="protein sequence ID" value="MCX2981227.1"/>
    <property type="molecule type" value="Genomic_DNA"/>
</dbReference>
<dbReference type="Pfam" id="PF25559">
    <property type="entry name" value="DUF7931"/>
    <property type="match status" value="1"/>
</dbReference>
<accession>A0ABT3TIP8</accession>
<sequence>MSDPDNPDTNHNIPAGSSEPVSYPVEFTECCIALAKAAQRKIRIYSPTLEHAAFDSQDLAGALAGLARRSRACDIRILISDSRAMVNRGHRLLSLSRRLPSIVNIQKLAEHPELPTDIFMLSDSIGLVYKPLDADQAFYAPEQRAKAQGYAERFDALWNRSQADNELRELRI</sequence>
<dbReference type="InterPro" id="IPR057691">
    <property type="entry name" value="DUF7931"/>
</dbReference>
<dbReference type="Proteomes" id="UP001143362">
    <property type="component" value="Unassembled WGS sequence"/>
</dbReference>
<proteinExistence type="predicted"/>
<evidence type="ECO:0000313" key="2">
    <source>
        <dbReference type="EMBL" id="MCX2981227.1"/>
    </source>
</evidence>
<comment type="caution">
    <text evidence="2">The sequence shown here is derived from an EMBL/GenBank/DDBJ whole genome shotgun (WGS) entry which is preliminary data.</text>
</comment>
<reference evidence="2" key="1">
    <citation type="submission" date="2019-02" db="EMBL/GenBank/DDBJ databases">
        <authorList>
            <person name="Li S.-H."/>
        </authorList>
    </citation>
    <scope>NUCLEOTIDE SEQUENCE</scope>
    <source>
        <strain evidence="2">IMCC14734</strain>
    </source>
</reference>
<gene>
    <name evidence="2" type="ORF">EYC98_10170</name>
</gene>
<evidence type="ECO:0000259" key="1">
    <source>
        <dbReference type="Pfam" id="PF25559"/>
    </source>
</evidence>